<evidence type="ECO:0000259" key="2">
    <source>
        <dbReference type="SMART" id="SM00903"/>
    </source>
</evidence>
<dbReference type="GO" id="GO:0006208">
    <property type="term" value="P:pyrimidine nucleobase catabolic process"/>
    <property type="evidence" value="ECO:0007669"/>
    <property type="project" value="TreeGrafter"/>
</dbReference>
<name>A0A849AGU4_9MICO</name>
<dbReference type="InterPro" id="IPR002563">
    <property type="entry name" value="Flavin_Rdtase-like_dom"/>
</dbReference>
<gene>
    <name evidence="3" type="ORF">HJ588_07635</name>
</gene>
<accession>A0A849AGU4</accession>
<dbReference type="InterPro" id="IPR050268">
    <property type="entry name" value="NADH-dep_flavin_reductase"/>
</dbReference>
<organism evidence="3 4">
    <name type="scientific">Flexivirga aerilata</name>
    <dbReference type="NCBI Taxonomy" id="1656889"/>
    <lineage>
        <taxon>Bacteria</taxon>
        <taxon>Bacillati</taxon>
        <taxon>Actinomycetota</taxon>
        <taxon>Actinomycetes</taxon>
        <taxon>Micrococcales</taxon>
        <taxon>Dermacoccaceae</taxon>
        <taxon>Flexivirga</taxon>
    </lineage>
</organism>
<dbReference type="SUPFAM" id="SSF50475">
    <property type="entry name" value="FMN-binding split barrel"/>
    <property type="match status" value="1"/>
</dbReference>
<keyword evidence="1" id="KW-0560">Oxidoreductase</keyword>
<dbReference type="InterPro" id="IPR012349">
    <property type="entry name" value="Split_barrel_FMN-bd"/>
</dbReference>
<dbReference type="Pfam" id="PF01613">
    <property type="entry name" value="Flavin_Reduct"/>
    <property type="match status" value="1"/>
</dbReference>
<dbReference type="GO" id="GO:0010181">
    <property type="term" value="F:FMN binding"/>
    <property type="evidence" value="ECO:0007669"/>
    <property type="project" value="InterPro"/>
</dbReference>
<comment type="caution">
    <text evidence="3">The sequence shown here is derived from an EMBL/GenBank/DDBJ whole genome shotgun (WGS) entry which is preliminary data.</text>
</comment>
<keyword evidence="4" id="KW-1185">Reference proteome</keyword>
<dbReference type="Proteomes" id="UP000557772">
    <property type="component" value="Unassembled WGS sequence"/>
</dbReference>
<reference evidence="3 4" key="1">
    <citation type="submission" date="2020-05" db="EMBL/GenBank/DDBJ databases">
        <title>Flexivirga sp. ID2601S isolated from air conditioner.</title>
        <authorList>
            <person name="Kim D.H."/>
        </authorList>
    </citation>
    <scope>NUCLEOTIDE SEQUENCE [LARGE SCALE GENOMIC DNA]</scope>
    <source>
        <strain evidence="3 4">ID2601S</strain>
    </source>
</reference>
<protein>
    <submittedName>
        <fullName evidence="3">Flavin reductase</fullName>
    </submittedName>
</protein>
<dbReference type="EMBL" id="JABENB010000001">
    <property type="protein sequence ID" value="NNG39143.1"/>
    <property type="molecule type" value="Genomic_DNA"/>
</dbReference>
<feature type="domain" description="Flavin reductase like" evidence="2">
    <location>
        <begin position="1"/>
        <end position="149"/>
    </location>
</feature>
<sequence>MGRLVTGVTVVTTKAGGLDHAMTANAVMSVSLEPLLVVLSVEKEARFHDAVLESQVWGISILPESARATATWLATRGRPLHGQLDRIPHHHGPATGVALLDDALGTLECHTFDTVGAGDHSLLIGDVRSLSINERPGDALVYYRGAFGVQR</sequence>
<dbReference type="PANTHER" id="PTHR30466">
    <property type="entry name" value="FLAVIN REDUCTASE"/>
    <property type="match status" value="1"/>
</dbReference>
<dbReference type="PANTHER" id="PTHR30466:SF1">
    <property type="entry name" value="FMN REDUCTASE (NADH) RUTF"/>
    <property type="match status" value="1"/>
</dbReference>
<dbReference type="Gene3D" id="2.30.110.10">
    <property type="entry name" value="Electron Transport, Fmn-binding Protein, Chain A"/>
    <property type="match status" value="1"/>
</dbReference>
<evidence type="ECO:0000313" key="3">
    <source>
        <dbReference type="EMBL" id="NNG39143.1"/>
    </source>
</evidence>
<dbReference type="SMART" id="SM00903">
    <property type="entry name" value="Flavin_Reduct"/>
    <property type="match status" value="1"/>
</dbReference>
<evidence type="ECO:0000256" key="1">
    <source>
        <dbReference type="ARBA" id="ARBA00023002"/>
    </source>
</evidence>
<proteinExistence type="predicted"/>
<dbReference type="GO" id="GO:0042602">
    <property type="term" value="F:riboflavin reductase (NADPH) activity"/>
    <property type="evidence" value="ECO:0007669"/>
    <property type="project" value="TreeGrafter"/>
</dbReference>
<dbReference type="AlphaFoldDB" id="A0A849AGU4"/>
<evidence type="ECO:0000313" key="4">
    <source>
        <dbReference type="Proteomes" id="UP000557772"/>
    </source>
</evidence>